<dbReference type="PANTHER" id="PTHR33990:SF2">
    <property type="entry name" value="PHNB-LIKE DOMAIN-CONTAINING PROTEIN"/>
    <property type="match status" value="1"/>
</dbReference>
<dbReference type="OrthoDB" id="9806473at2"/>
<dbReference type="Pfam" id="PF06983">
    <property type="entry name" value="3-dmu-9_3-mt"/>
    <property type="match status" value="1"/>
</dbReference>
<evidence type="ECO:0000313" key="3">
    <source>
        <dbReference type="Proteomes" id="UP000773614"/>
    </source>
</evidence>
<keyword evidence="3" id="KW-1185">Reference proteome</keyword>
<dbReference type="CDD" id="cd06588">
    <property type="entry name" value="PhnB_like"/>
    <property type="match status" value="1"/>
</dbReference>
<evidence type="ECO:0000259" key="1">
    <source>
        <dbReference type="Pfam" id="PF06983"/>
    </source>
</evidence>
<protein>
    <submittedName>
        <fullName evidence="2">VOC family protein</fullName>
    </submittedName>
</protein>
<proteinExistence type="predicted"/>
<comment type="caution">
    <text evidence="2">The sequence shown here is derived from an EMBL/GenBank/DDBJ whole genome shotgun (WGS) entry which is preliminary data.</text>
</comment>
<gene>
    <name evidence="2" type="ORF">E4O86_12440</name>
</gene>
<dbReference type="PANTHER" id="PTHR33990">
    <property type="entry name" value="PROTEIN YJDN-RELATED"/>
    <property type="match status" value="1"/>
</dbReference>
<dbReference type="AlphaFoldDB" id="A0A964T4T5"/>
<sequence length="159" mass="17834">MSKLTPCLWFDGNAEEAAEFYVSVMPDSRIDRIMRAPSDYPAGKAESAMGVEFTVAGAQFMALNGGPAFTFTPAVSFFIACEDQAEIDRIWDALSDGGTPMQCGWITDRYGVTWQIVPRKMAEMMHDPDRDRSRRVFEAMMKMVKLDLPALERAYRGEA</sequence>
<dbReference type="Proteomes" id="UP000773614">
    <property type="component" value="Unassembled WGS sequence"/>
</dbReference>
<dbReference type="EMBL" id="SPKJ01000040">
    <property type="protein sequence ID" value="MYZ48518.1"/>
    <property type="molecule type" value="Genomic_DNA"/>
</dbReference>
<dbReference type="Gene3D" id="3.10.180.10">
    <property type="entry name" value="2,3-Dihydroxybiphenyl 1,2-Dioxygenase, domain 1"/>
    <property type="match status" value="1"/>
</dbReference>
<dbReference type="InterPro" id="IPR029068">
    <property type="entry name" value="Glyas_Bleomycin-R_OHBP_Dase"/>
</dbReference>
<accession>A0A964T4T5</accession>
<feature type="domain" description="PhnB-like" evidence="1">
    <location>
        <begin position="3"/>
        <end position="117"/>
    </location>
</feature>
<dbReference type="InterPro" id="IPR028973">
    <property type="entry name" value="PhnB-like"/>
</dbReference>
<name>A0A964T4T5_9HYPH</name>
<dbReference type="PIRSF" id="PIRSF021700">
    <property type="entry name" value="3_dmu_93_MTrfase"/>
    <property type="match status" value="1"/>
</dbReference>
<evidence type="ECO:0000313" key="2">
    <source>
        <dbReference type="EMBL" id="MYZ48518.1"/>
    </source>
</evidence>
<organism evidence="2 3">
    <name type="scientific">Propylenella binzhouense</name>
    <dbReference type="NCBI Taxonomy" id="2555902"/>
    <lineage>
        <taxon>Bacteria</taxon>
        <taxon>Pseudomonadati</taxon>
        <taxon>Pseudomonadota</taxon>
        <taxon>Alphaproteobacteria</taxon>
        <taxon>Hyphomicrobiales</taxon>
        <taxon>Propylenellaceae</taxon>
        <taxon>Propylenella</taxon>
    </lineage>
</organism>
<dbReference type="InterPro" id="IPR009725">
    <property type="entry name" value="3_dmu_93_MTrfase"/>
</dbReference>
<dbReference type="SUPFAM" id="SSF54593">
    <property type="entry name" value="Glyoxalase/Bleomycin resistance protein/Dihydroxybiphenyl dioxygenase"/>
    <property type="match status" value="1"/>
</dbReference>
<dbReference type="RefSeq" id="WP_161140867.1">
    <property type="nucleotide sequence ID" value="NZ_SPKJ01000040.1"/>
</dbReference>
<reference evidence="2" key="1">
    <citation type="submission" date="2019-03" db="EMBL/GenBank/DDBJ databases">
        <title>Afifella sp. nov., isolated from activated sludge.</title>
        <authorList>
            <person name="Li Q."/>
            <person name="Liu Y."/>
        </authorList>
    </citation>
    <scope>NUCLEOTIDE SEQUENCE</scope>
    <source>
        <strain evidence="2">L72</strain>
    </source>
</reference>